<proteinExistence type="predicted"/>
<keyword evidence="2" id="KW-1133">Transmembrane helix</keyword>
<dbReference type="Proteomes" id="UP000561011">
    <property type="component" value="Unassembled WGS sequence"/>
</dbReference>
<dbReference type="AlphaFoldDB" id="A0A853ET18"/>
<feature type="coiled-coil region" evidence="1">
    <location>
        <begin position="47"/>
        <end position="74"/>
    </location>
</feature>
<keyword evidence="2" id="KW-0812">Transmembrane</keyword>
<dbReference type="EMBL" id="JACBYE010000004">
    <property type="protein sequence ID" value="NYS92533.1"/>
    <property type="molecule type" value="Genomic_DNA"/>
</dbReference>
<evidence type="ECO:0000256" key="2">
    <source>
        <dbReference type="SAM" id="Phobius"/>
    </source>
</evidence>
<evidence type="ECO:0000256" key="1">
    <source>
        <dbReference type="SAM" id="Coils"/>
    </source>
</evidence>
<keyword evidence="1" id="KW-0175">Coiled coil</keyword>
<dbReference type="RefSeq" id="WP_179912380.1">
    <property type="nucleotide sequence ID" value="NZ_JACBYE010000004.1"/>
</dbReference>
<keyword evidence="4" id="KW-1185">Reference proteome</keyword>
<protein>
    <submittedName>
        <fullName evidence="3">Uncharacterized protein</fullName>
    </submittedName>
</protein>
<keyword evidence="2" id="KW-0472">Membrane</keyword>
<gene>
    <name evidence="3" type="ORF">HZZ10_03180</name>
</gene>
<name>A0A853ET18_9MICO</name>
<organism evidence="3 4">
    <name type="scientific">Sanguibacter inulinus</name>
    <dbReference type="NCBI Taxonomy" id="60922"/>
    <lineage>
        <taxon>Bacteria</taxon>
        <taxon>Bacillati</taxon>
        <taxon>Actinomycetota</taxon>
        <taxon>Actinomycetes</taxon>
        <taxon>Micrococcales</taxon>
        <taxon>Sanguibacteraceae</taxon>
        <taxon>Sanguibacter</taxon>
    </lineage>
</organism>
<evidence type="ECO:0000313" key="4">
    <source>
        <dbReference type="Proteomes" id="UP000561011"/>
    </source>
</evidence>
<comment type="caution">
    <text evidence="3">The sequence shown here is derived from an EMBL/GenBank/DDBJ whole genome shotgun (WGS) entry which is preliminary data.</text>
</comment>
<sequence>METALQTIATLIVGVIGGGGLATLLKVRHDQRNGVRATDIAEDTAHATAQDRLIERLENRLERVEDRLSAAEDGNVAKALLLRAQGDHIDILEDWIWKQKSPPPPQRPAGL</sequence>
<evidence type="ECO:0000313" key="3">
    <source>
        <dbReference type="EMBL" id="NYS92533.1"/>
    </source>
</evidence>
<accession>A0A853ET18</accession>
<feature type="transmembrane region" description="Helical" evidence="2">
    <location>
        <begin position="6"/>
        <end position="25"/>
    </location>
</feature>
<reference evidence="3 4" key="1">
    <citation type="submission" date="2020-07" db="EMBL/GenBank/DDBJ databases">
        <title>MOT database genomes.</title>
        <authorList>
            <person name="Joseph S."/>
            <person name="Aduse-Opoku J."/>
            <person name="Hashim A."/>
            <person name="Wade W."/>
            <person name="Curtis M."/>
        </authorList>
    </citation>
    <scope>NUCLEOTIDE SEQUENCE [LARGE SCALE GENOMIC DNA]</scope>
    <source>
        <strain evidence="3 4">DSM 100099</strain>
    </source>
</reference>